<dbReference type="EMBL" id="WBMR01000309">
    <property type="protein sequence ID" value="KAB2360212.1"/>
    <property type="molecule type" value="Genomic_DNA"/>
</dbReference>
<feature type="region of interest" description="Disordered" evidence="1">
    <location>
        <begin position="1"/>
        <end position="30"/>
    </location>
</feature>
<accession>A0A6L3VD40</accession>
<gene>
    <name evidence="2" type="ORF">F9B16_46480</name>
</gene>
<organism evidence="2 3">
    <name type="scientific">Actinomadura montaniterrae</name>
    <dbReference type="NCBI Taxonomy" id="1803903"/>
    <lineage>
        <taxon>Bacteria</taxon>
        <taxon>Bacillati</taxon>
        <taxon>Actinomycetota</taxon>
        <taxon>Actinomycetes</taxon>
        <taxon>Streptosporangiales</taxon>
        <taxon>Thermomonosporaceae</taxon>
        <taxon>Actinomadura</taxon>
    </lineage>
</organism>
<dbReference type="AlphaFoldDB" id="A0A6L3VD40"/>
<reference evidence="2 3" key="1">
    <citation type="submission" date="2019-09" db="EMBL/GenBank/DDBJ databases">
        <title>Actinomadura physcomitrii sp. nov., a novel actinomycete isolated from moss [Physcomitrium sphaericum (Ludw) Fuernr].</title>
        <authorList>
            <person name="Liu C."/>
            <person name="Zhuang X."/>
        </authorList>
    </citation>
    <scope>NUCLEOTIDE SEQUENCE [LARGE SCALE GENOMIC DNA]</scope>
    <source>
        <strain evidence="2 3">CYP1-1B</strain>
    </source>
</reference>
<protein>
    <submittedName>
        <fullName evidence="2">Uncharacterized protein</fullName>
    </submittedName>
</protein>
<comment type="caution">
    <text evidence="2">The sequence shown here is derived from an EMBL/GenBank/DDBJ whole genome shotgun (WGS) entry which is preliminary data.</text>
</comment>
<sequence length="91" mass="10998">MPAPSPANAWSWSPRRPARPRAAAPRDPRPVRYSVRREGIRLTRGFRRPERILTRTRPEWTRFWTLCSRLEWAVATARVERVRRRARPLWR</sequence>
<evidence type="ECO:0000313" key="2">
    <source>
        <dbReference type="EMBL" id="KAB2360212.1"/>
    </source>
</evidence>
<dbReference type="Proteomes" id="UP000483004">
    <property type="component" value="Unassembled WGS sequence"/>
</dbReference>
<evidence type="ECO:0000313" key="3">
    <source>
        <dbReference type="Proteomes" id="UP000483004"/>
    </source>
</evidence>
<keyword evidence="3" id="KW-1185">Reference proteome</keyword>
<evidence type="ECO:0000256" key="1">
    <source>
        <dbReference type="SAM" id="MobiDB-lite"/>
    </source>
</evidence>
<proteinExistence type="predicted"/>
<name>A0A6L3VD40_9ACTN</name>
<dbReference type="RefSeq" id="WP_151546674.1">
    <property type="nucleotide sequence ID" value="NZ_WBMR01000309.1"/>
</dbReference>